<gene>
    <name evidence="1" type="ORF">HNR07_004217</name>
</gene>
<accession>A0A840W7S2</accession>
<evidence type="ECO:0000313" key="2">
    <source>
        <dbReference type="Proteomes" id="UP000579647"/>
    </source>
</evidence>
<reference evidence="1 2" key="1">
    <citation type="submission" date="2020-08" db="EMBL/GenBank/DDBJ databases">
        <title>Sequencing the genomes of 1000 actinobacteria strains.</title>
        <authorList>
            <person name="Klenk H.-P."/>
        </authorList>
    </citation>
    <scope>NUCLEOTIDE SEQUENCE [LARGE SCALE GENOMIC DNA]</scope>
    <source>
        <strain evidence="1 2">DSM 44598</strain>
    </source>
</reference>
<dbReference type="AlphaFoldDB" id="A0A840W7S2"/>
<sequence length="31" mass="3142">MARDAVSGVLGVPVGNVTVSLRVQDPGSGFR</sequence>
<evidence type="ECO:0000313" key="1">
    <source>
        <dbReference type="EMBL" id="MBB5493080.1"/>
    </source>
</evidence>
<name>A0A840W7S2_9ACTN</name>
<protein>
    <submittedName>
        <fullName evidence="1">Uncharacterized protein</fullName>
    </submittedName>
</protein>
<comment type="caution">
    <text evidence="1">The sequence shown here is derived from an EMBL/GenBank/DDBJ whole genome shotgun (WGS) entry which is preliminary data.</text>
</comment>
<dbReference type="Proteomes" id="UP000579647">
    <property type="component" value="Unassembled WGS sequence"/>
</dbReference>
<keyword evidence="2" id="KW-1185">Reference proteome</keyword>
<dbReference type="EMBL" id="JACHDO010000001">
    <property type="protein sequence ID" value="MBB5493080.1"/>
    <property type="molecule type" value="Genomic_DNA"/>
</dbReference>
<proteinExistence type="predicted"/>
<organism evidence="1 2">
    <name type="scientific">Nocardiopsis metallicus</name>
    <dbReference type="NCBI Taxonomy" id="179819"/>
    <lineage>
        <taxon>Bacteria</taxon>
        <taxon>Bacillati</taxon>
        <taxon>Actinomycetota</taxon>
        <taxon>Actinomycetes</taxon>
        <taxon>Streptosporangiales</taxon>
        <taxon>Nocardiopsidaceae</taxon>
        <taxon>Nocardiopsis</taxon>
    </lineage>
</organism>